<evidence type="ECO:0000256" key="6">
    <source>
        <dbReference type="ARBA" id="ARBA00022741"/>
    </source>
</evidence>
<comment type="similarity">
    <text evidence="9">Belongs to the MntA antitoxin family.</text>
</comment>
<dbReference type="EMBL" id="CAEZTD010000011">
    <property type="protein sequence ID" value="CAB4553923.1"/>
    <property type="molecule type" value="Genomic_DNA"/>
</dbReference>
<dbReference type="Gene3D" id="3.30.460.10">
    <property type="entry name" value="Beta Polymerase, domain 2"/>
    <property type="match status" value="1"/>
</dbReference>
<keyword evidence="8" id="KW-0460">Magnesium</keyword>
<organism evidence="11">
    <name type="scientific">freshwater metagenome</name>
    <dbReference type="NCBI Taxonomy" id="449393"/>
    <lineage>
        <taxon>unclassified sequences</taxon>
        <taxon>metagenomes</taxon>
        <taxon>ecological metagenomes</taxon>
    </lineage>
</organism>
<evidence type="ECO:0000256" key="8">
    <source>
        <dbReference type="ARBA" id="ARBA00022842"/>
    </source>
</evidence>
<evidence type="ECO:0000256" key="1">
    <source>
        <dbReference type="ARBA" id="ARBA00001946"/>
    </source>
</evidence>
<evidence type="ECO:0000259" key="10">
    <source>
        <dbReference type="Pfam" id="PF01909"/>
    </source>
</evidence>
<name>A0A6J6CUM9_9ZZZZ</name>
<comment type="cofactor">
    <cofactor evidence="1">
        <name>Mg(2+)</name>
        <dbReference type="ChEBI" id="CHEBI:18420"/>
    </cofactor>
</comment>
<dbReference type="GO" id="GO:0046872">
    <property type="term" value="F:metal ion binding"/>
    <property type="evidence" value="ECO:0007669"/>
    <property type="project" value="UniProtKB-KW"/>
</dbReference>
<keyword evidence="3" id="KW-0808">Transferase</keyword>
<dbReference type="GO" id="GO:0005524">
    <property type="term" value="F:ATP binding"/>
    <property type="evidence" value="ECO:0007669"/>
    <property type="project" value="UniProtKB-KW"/>
</dbReference>
<keyword evidence="4" id="KW-0548">Nucleotidyltransferase</keyword>
<accession>A0A6J6CUM9</accession>
<evidence type="ECO:0000256" key="4">
    <source>
        <dbReference type="ARBA" id="ARBA00022695"/>
    </source>
</evidence>
<dbReference type="GO" id="GO:0016779">
    <property type="term" value="F:nucleotidyltransferase activity"/>
    <property type="evidence" value="ECO:0007669"/>
    <property type="project" value="UniProtKB-KW"/>
</dbReference>
<dbReference type="SUPFAM" id="SSF81301">
    <property type="entry name" value="Nucleotidyltransferase"/>
    <property type="match status" value="1"/>
</dbReference>
<evidence type="ECO:0000256" key="9">
    <source>
        <dbReference type="ARBA" id="ARBA00038276"/>
    </source>
</evidence>
<keyword evidence="6" id="KW-0547">Nucleotide-binding</keyword>
<reference evidence="11" key="1">
    <citation type="submission" date="2020-05" db="EMBL/GenBank/DDBJ databases">
        <authorList>
            <person name="Chiriac C."/>
            <person name="Salcher M."/>
            <person name="Ghai R."/>
            <person name="Kavagutti S V."/>
        </authorList>
    </citation>
    <scope>NUCLEOTIDE SEQUENCE</scope>
</reference>
<dbReference type="PANTHER" id="PTHR33571">
    <property type="entry name" value="SSL8005 PROTEIN"/>
    <property type="match status" value="1"/>
</dbReference>
<keyword evidence="7" id="KW-0067">ATP-binding</keyword>
<evidence type="ECO:0000256" key="2">
    <source>
        <dbReference type="ARBA" id="ARBA00022649"/>
    </source>
</evidence>
<dbReference type="AlphaFoldDB" id="A0A6J6CUM9"/>
<dbReference type="InterPro" id="IPR052038">
    <property type="entry name" value="Type-VII_TA_antitoxin"/>
</dbReference>
<dbReference type="InterPro" id="IPR043519">
    <property type="entry name" value="NT_sf"/>
</dbReference>
<keyword evidence="2" id="KW-1277">Toxin-antitoxin system</keyword>
<feature type="domain" description="Polymerase nucleotidyl transferase" evidence="10">
    <location>
        <begin position="14"/>
        <end position="88"/>
    </location>
</feature>
<evidence type="ECO:0000256" key="3">
    <source>
        <dbReference type="ARBA" id="ARBA00022679"/>
    </source>
</evidence>
<keyword evidence="5" id="KW-0479">Metal-binding</keyword>
<dbReference type="Pfam" id="PF01909">
    <property type="entry name" value="NTP_transf_2"/>
    <property type="match status" value="1"/>
</dbReference>
<proteinExistence type="inferred from homology"/>
<sequence length="101" mass="10805">MSIGLAVDRSAIAHICRTHNVSRLTIFGSATSAKFDSKRSDVDFLVEFASGSPDAFGEYFGLKEELESLLGRPVDLVMASAVRNPYFAASAARGAEEVYAA</sequence>
<evidence type="ECO:0000256" key="7">
    <source>
        <dbReference type="ARBA" id="ARBA00022840"/>
    </source>
</evidence>
<dbReference type="PANTHER" id="PTHR33571:SF12">
    <property type="entry name" value="BSL3053 PROTEIN"/>
    <property type="match status" value="1"/>
</dbReference>
<dbReference type="CDD" id="cd05403">
    <property type="entry name" value="NT_KNTase_like"/>
    <property type="match status" value="1"/>
</dbReference>
<dbReference type="InterPro" id="IPR002934">
    <property type="entry name" value="Polymerase_NTP_transf_dom"/>
</dbReference>
<gene>
    <name evidence="11" type="ORF">UFOPK1591_00244</name>
</gene>
<protein>
    <submittedName>
        <fullName evidence="11">Unannotated protein</fullName>
    </submittedName>
</protein>
<evidence type="ECO:0000313" key="11">
    <source>
        <dbReference type="EMBL" id="CAB4553923.1"/>
    </source>
</evidence>
<evidence type="ECO:0000256" key="5">
    <source>
        <dbReference type="ARBA" id="ARBA00022723"/>
    </source>
</evidence>